<organism evidence="3 4">
    <name type="scientific">Flavobacterium bernardetii</name>
    <dbReference type="NCBI Taxonomy" id="2813823"/>
    <lineage>
        <taxon>Bacteria</taxon>
        <taxon>Pseudomonadati</taxon>
        <taxon>Bacteroidota</taxon>
        <taxon>Flavobacteriia</taxon>
        <taxon>Flavobacteriales</taxon>
        <taxon>Flavobacteriaceae</taxon>
        <taxon>Flavobacterium</taxon>
    </lineage>
</organism>
<feature type="compositionally biased region" description="Polar residues" evidence="1">
    <location>
        <begin position="81"/>
        <end position="90"/>
    </location>
</feature>
<reference evidence="3 4" key="1">
    <citation type="submission" date="2020-08" db="EMBL/GenBank/DDBJ databases">
        <title>Description of novel Flavobacterium F-408 isolate.</title>
        <authorList>
            <person name="Saticioglu I.B."/>
            <person name="Duman M."/>
            <person name="Altun S."/>
        </authorList>
    </citation>
    <scope>NUCLEOTIDE SEQUENCE [LARGE SCALE GENOMIC DNA]</scope>
    <source>
        <strain evidence="3 4">F-408</strain>
    </source>
</reference>
<dbReference type="InterPro" id="IPR001387">
    <property type="entry name" value="Cro/C1-type_HTH"/>
</dbReference>
<feature type="region of interest" description="Disordered" evidence="1">
    <location>
        <begin position="68"/>
        <end position="90"/>
    </location>
</feature>
<sequence length="118" mass="13565">MLYYNLAPIFKARGIDNPQAFLVKAGISNHSAQNIIYGQARTFRLDHIEVLCRVLICEPSDLLGYRENPNHKIPEDHPLNNLKQTESSKSINDTITTMPYKQLKELAKQINQTQEEKK</sequence>
<dbReference type="Proteomes" id="UP000605990">
    <property type="component" value="Unassembled WGS sequence"/>
</dbReference>
<protein>
    <submittedName>
        <fullName evidence="3">Helix-turn-helix transcriptional regulator</fullName>
    </submittedName>
</protein>
<accession>A0ABR7IW93</accession>
<dbReference type="RefSeq" id="WP_166125154.1">
    <property type="nucleotide sequence ID" value="NZ_JAANOQ010000001.1"/>
</dbReference>
<gene>
    <name evidence="3" type="ORF">H8R27_03445</name>
</gene>
<evidence type="ECO:0000259" key="2">
    <source>
        <dbReference type="Pfam" id="PF13443"/>
    </source>
</evidence>
<evidence type="ECO:0000313" key="3">
    <source>
        <dbReference type="EMBL" id="MBC5833929.1"/>
    </source>
</evidence>
<name>A0ABR7IW93_9FLAO</name>
<feature type="domain" description="HTH cro/C1-type" evidence="2">
    <location>
        <begin position="9"/>
        <end position="65"/>
    </location>
</feature>
<comment type="caution">
    <text evidence="3">The sequence shown here is derived from an EMBL/GenBank/DDBJ whole genome shotgun (WGS) entry which is preliminary data.</text>
</comment>
<dbReference type="Pfam" id="PF13443">
    <property type="entry name" value="HTH_26"/>
    <property type="match status" value="1"/>
</dbReference>
<proteinExistence type="predicted"/>
<keyword evidence="4" id="KW-1185">Reference proteome</keyword>
<evidence type="ECO:0000313" key="4">
    <source>
        <dbReference type="Proteomes" id="UP000605990"/>
    </source>
</evidence>
<evidence type="ECO:0000256" key="1">
    <source>
        <dbReference type="SAM" id="MobiDB-lite"/>
    </source>
</evidence>
<dbReference type="EMBL" id="JACRUN010000001">
    <property type="protein sequence ID" value="MBC5833929.1"/>
    <property type="molecule type" value="Genomic_DNA"/>
</dbReference>
<feature type="compositionally biased region" description="Basic and acidic residues" evidence="1">
    <location>
        <begin position="68"/>
        <end position="78"/>
    </location>
</feature>